<dbReference type="Proteomes" id="UP000229554">
    <property type="component" value="Unassembled WGS sequence"/>
</dbReference>
<protein>
    <recommendedName>
        <fullName evidence="3">Asl1-like glycosyl hydrolase catalytic domain-containing protein</fullName>
    </recommendedName>
</protein>
<gene>
    <name evidence="1" type="ORF">COU88_05350</name>
</gene>
<dbReference type="Gene3D" id="3.20.20.80">
    <property type="entry name" value="Glycosidases"/>
    <property type="match status" value="1"/>
</dbReference>
<feature type="non-terminal residue" evidence="1">
    <location>
        <position position="431"/>
    </location>
</feature>
<evidence type="ECO:0000313" key="1">
    <source>
        <dbReference type="EMBL" id="PJE62374.1"/>
    </source>
</evidence>
<feature type="non-terminal residue" evidence="1">
    <location>
        <position position="1"/>
    </location>
</feature>
<reference evidence="2" key="1">
    <citation type="submission" date="2017-09" db="EMBL/GenBank/DDBJ databases">
        <title>Depth-based differentiation of microbial function through sediment-hosted aquifers and enrichment of novel symbionts in the deep terrestrial subsurface.</title>
        <authorList>
            <person name="Probst A.J."/>
            <person name="Ladd B."/>
            <person name="Jarett J.K."/>
            <person name="Geller-Mcgrath D.E."/>
            <person name="Sieber C.M.K."/>
            <person name="Emerson J.B."/>
            <person name="Anantharaman K."/>
            <person name="Thomas B.C."/>
            <person name="Malmstrom R."/>
            <person name="Stieglmeier M."/>
            <person name="Klingl A."/>
            <person name="Woyke T."/>
            <person name="Ryan C.M."/>
            <person name="Banfield J.F."/>
        </authorList>
    </citation>
    <scope>NUCLEOTIDE SEQUENCE [LARGE SCALE GENOMIC DNA]</scope>
</reference>
<dbReference type="AlphaFoldDB" id="A0A2M8KR23"/>
<evidence type="ECO:0008006" key="3">
    <source>
        <dbReference type="Google" id="ProtNLM"/>
    </source>
</evidence>
<dbReference type="InterPro" id="IPR017853">
    <property type="entry name" value="GH"/>
</dbReference>
<proteinExistence type="predicted"/>
<accession>A0A2M8KR23</accession>
<name>A0A2M8KR23_9BACT</name>
<dbReference type="SUPFAM" id="SSF51445">
    <property type="entry name" value="(Trans)glycosidases"/>
    <property type="match status" value="1"/>
</dbReference>
<sequence>ILDISLYTVYMRRFCIALIVLMIVVPSAFASSKFGANIAGRYTDFEQALSFAGENGWIVVASEPTEDLASYVVRAHEKKVHVIIRGHYPGVALTTTYAQQWVNFFATHNFSNRVYFIPVNEPNNTQENTGSIDSVKTYAQYLLDQIDAQELRKTSVYILAPALDIYQLADTNNEVYIQMGGSAFFSQFDGIPLHLYVEMTPQGTVDESTHPYKIGNWKKIIADMKLENMPVYIDETGVRCFSCTTPDSGGKDKVKYPYGVLYQRMYTNFLTYVKDKQDWGNRQVRTFDVLSYDPTDFGRSSWLSEAGIQDVNIVGGGIGSTEDIVYATQHGTNTVFNSQTGSGISTGAQTEKNLFGLATDTFLMNAGSVKPAALVMQDTDARTVFSQKKGVENADFARSGHISVTSETIEEKQGFWQKIQDAVKDLPSAFG</sequence>
<organism evidence="1 2">
    <name type="scientific">Candidatus Roizmanbacteria bacterium CG10_big_fil_rev_8_21_14_0_10_39_6</name>
    <dbReference type="NCBI Taxonomy" id="1974853"/>
    <lineage>
        <taxon>Bacteria</taxon>
        <taxon>Candidatus Roizmaniibacteriota</taxon>
    </lineage>
</organism>
<dbReference type="EMBL" id="PFED01000217">
    <property type="protein sequence ID" value="PJE62374.1"/>
    <property type="molecule type" value="Genomic_DNA"/>
</dbReference>
<evidence type="ECO:0000313" key="2">
    <source>
        <dbReference type="Proteomes" id="UP000229554"/>
    </source>
</evidence>
<comment type="caution">
    <text evidence="1">The sequence shown here is derived from an EMBL/GenBank/DDBJ whole genome shotgun (WGS) entry which is preliminary data.</text>
</comment>